<evidence type="ECO:0000259" key="1">
    <source>
        <dbReference type="Pfam" id="PF04015"/>
    </source>
</evidence>
<dbReference type="EMBL" id="SOJN01000058">
    <property type="protein sequence ID" value="TET46307.1"/>
    <property type="molecule type" value="Genomic_DNA"/>
</dbReference>
<organism evidence="2 3">
    <name type="scientific">candidate division TA06 bacterium</name>
    <dbReference type="NCBI Taxonomy" id="2250710"/>
    <lineage>
        <taxon>Bacteria</taxon>
        <taxon>Bacteria division TA06</taxon>
    </lineage>
</organism>
<evidence type="ECO:0000313" key="2">
    <source>
        <dbReference type="EMBL" id="TET46307.1"/>
    </source>
</evidence>
<reference evidence="2 3" key="1">
    <citation type="submission" date="2019-03" db="EMBL/GenBank/DDBJ databases">
        <title>Metabolic potential of uncultured bacteria and archaea associated with petroleum seepage in deep-sea sediments.</title>
        <authorList>
            <person name="Dong X."/>
            <person name="Hubert C."/>
        </authorList>
    </citation>
    <scope>NUCLEOTIDE SEQUENCE [LARGE SCALE GENOMIC DNA]</scope>
    <source>
        <strain evidence="2">E44_bin18</strain>
    </source>
</reference>
<comment type="caution">
    <text evidence="2">The sequence shown here is derived from an EMBL/GenBank/DDBJ whole genome shotgun (WGS) entry which is preliminary data.</text>
</comment>
<proteinExistence type="predicted"/>
<gene>
    <name evidence="2" type="ORF">E3J62_04620</name>
</gene>
<dbReference type="AlphaFoldDB" id="A0A523UUT3"/>
<accession>A0A523UUT3</accession>
<evidence type="ECO:0000313" key="3">
    <source>
        <dbReference type="Proteomes" id="UP000315525"/>
    </source>
</evidence>
<protein>
    <submittedName>
        <fullName evidence="2">DUF362 domain-containing protein</fullName>
    </submittedName>
</protein>
<feature type="domain" description="DUF362" evidence="1">
    <location>
        <begin position="50"/>
        <end position="252"/>
    </location>
</feature>
<sequence length="426" mass="46329">MDIESEGRKMVMKNKVSIVKVDESGIEAAIRKAIDLAGGLKKIVAPSSRVLIKPNVVSPEPSGTGCITDCRVTEAVTKVVQELGPKSVIIGEGAGAGYDFIGSYSTEEAFRVSGTADVAYKLGVELRNLNTDEFEEVTVKNPYVMDKVRIAKTALESDVIIDIPVFKTHGRCLITLSLKNMKGVLPGAEKRKTHRLGLDKAIADLNSVVKVDFVIVDALTGMQGLWEYPKDSVELDLILAGADRVAVDTVGTYLMGFDPARIMHLQYFAERQGVKADLSQVEVVGESLEENRQSFSSSFETFKSRFPMVSVFEGMSACTGCYGEFMGALIAIKGHSDGNALDELIVVMGNPEPGDVKFTDRTLLLGKCPKKMANLGGTHIEGCPPMCDDIIRAICGMSGIDADIVIELRDQARQQMWEETKHLLEQ</sequence>
<dbReference type="InterPro" id="IPR007160">
    <property type="entry name" value="DUF362"/>
</dbReference>
<dbReference type="Pfam" id="PF04015">
    <property type="entry name" value="DUF362"/>
    <property type="match status" value="1"/>
</dbReference>
<name>A0A523UUT3_UNCT6</name>
<dbReference type="Proteomes" id="UP000315525">
    <property type="component" value="Unassembled WGS sequence"/>
</dbReference>